<evidence type="ECO:0000313" key="3">
    <source>
        <dbReference type="Proteomes" id="UP000775213"/>
    </source>
</evidence>
<dbReference type="AlphaFoldDB" id="A0AAV7H5X0"/>
<organism evidence="2 3">
    <name type="scientific">Dendrobium chrysotoxum</name>
    <name type="common">Orchid</name>
    <dbReference type="NCBI Taxonomy" id="161865"/>
    <lineage>
        <taxon>Eukaryota</taxon>
        <taxon>Viridiplantae</taxon>
        <taxon>Streptophyta</taxon>
        <taxon>Embryophyta</taxon>
        <taxon>Tracheophyta</taxon>
        <taxon>Spermatophyta</taxon>
        <taxon>Magnoliopsida</taxon>
        <taxon>Liliopsida</taxon>
        <taxon>Asparagales</taxon>
        <taxon>Orchidaceae</taxon>
        <taxon>Epidendroideae</taxon>
        <taxon>Malaxideae</taxon>
        <taxon>Dendrobiinae</taxon>
        <taxon>Dendrobium</taxon>
    </lineage>
</organism>
<evidence type="ECO:0000313" key="2">
    <source>
        <dbReference type="EMBL" id="KAH0464506.1"/>
    </source>
</evidence>
<reference evidence="2 3" key="1">
    <citation type="journal article" date="2021" name="Hortic Res">
        <title>Chromosome-scale assembly of the Dendrobium chrysotoxum genome enhances the understanding of orchid evolution.</title>
        <authorList>
            <person name="Zhang Y."/>
            <person name="Zhang G.Q."/>
            <person name="Zhang D."/>
            <person name="Liu X.D."/>
            <person name="Xu X.Y."/>
            <person name="Sun W.H."/>
            <person name="Yu X."/>
            <person name="Zhu X."/>
            <person name="Wang Z.W."/>
            <person name="Zhao X."/>
            <person name="Zhong W.Y."/>
            <person name="Chen H."/>
            <person name="Yin W.L."/>
            <person name="Huang T."/>
            <person name="Niu S.C."/>
            <person name="Liu Z.J."/>
        </authorList>
    </citation>
    <scope>NUCLEOTIDE SEQUENCE [LARGE SCALE GENOMIC DNA]</scope>
    <source>
        <strain evidence="2">Lindl</strain>
    </source>
</reference>
<dbReference type="Proteomes" id="UP000775213">
    <property type="component" value="Unassembled WGS sequence"/>
</dbReference>
<comment type="caution">
    <text evidence="2">The sequence shown here is derived from an EMBL/GenBank/DDBJ whole genome shotgun (WGS) entry which is preliminary data.</text>
</comment>
<dbReference type="SUPFAM" id="SSF54001">
    <property type="entry name" value="Cysteine proteinases"/>
    <property type="match status" value="1"/>
</dbReference>
<dbReference type="InterPro" id="IPR038765">
    <property type="entry name" value="Papain-like_cys_pep_sf"/>
</dbReference>
<dbReference type="EMBL" id="JAGFBR010000007">
    <property type="protein sequence ID" value="KAH0464506.1"/>
    <property type="molecule type" value="Genomic_DNA"/>
</dbReference>
<feature type="domain" description="Aminotransferase-like plant mobile" evidence="1">
    <location>
        <begin position="551"/>
        <end position="759"/>
    </location>
</feature>
<name>A0AAV7H5X0_DENCH</name>
<evidence type="ECO:0000259" key="1">
    <source>
        <dbReference type="Pfam" id="PF10536"/>
    </source>
</evidence>
<gene>
    <name evidence="2" type="ORF">IEQ34_007292</name>
</gene>
<keyword evidence="3" id="KW-1185">Reference proteome</keyword>
<sequence>MACKKFATPRAQGRKNVMDDFPNGNAVDKVEVVPQEEDLPLLESRCFLASFAKRLRNWQIVMACKKFATPRDQERKNVLDDFSNGNAVDKVEVVPQKEELPLLESRCFLASFAKRLRNWQISDWEWALLRRTGTPFGSLIKDIIELDMSMEIVDALLGFWDEEHCGFFIGGIIIPFTVDDIALITGLPNRGQKVVWFFEHVDFGEDSKPSNPDVKPRMLKWVCHRLLLKNYEFKLISLSSVEQMSSQIGASDDVVKGDSSLVGNPEVVGYDFRAGYGGMERRDGEVEWETLETKVERGYSFEIASLTQVVLKQIARISFLERKIVNLETLAVSKGWEIEGMNDKIYGKVYENAGYGLTGTRHKSCIEGDKGHTVEAIGHPKLSSIARSEKKRCRHNEKRKMLKSAIAKEHFKLKKRRDTDIEKASPLSVDSSAIFERKDIDKQANLDDHADPTEQEKVQGHWYLRAFVMACKKFATPRAQGRKNILDDFPNGNAVDKVEIVPQEKELPLLESRCFLASFAKRLRNWQIGDREWALLRRTGTPFGSLIKDIMELDMNMEVVDALLGFWDEEHCGFFIAGIIIPFTVDDIALITGLPNRGEKVVRQSLASNCCSEFRRIYLTIRNIERSLDNILRNRNDPNPEVDQQFVQQMILYLWGSVLFPSSCRIVPRYMAYYVKNLDSIGSFNWAEALHSFLVKEINVKSKVVKERNEGKEVVPGCMNGLCFVINVWFFEHVDFGEDSKPSIPDVKPRMLKWAKGCKFWKRKPFLQRFGDIMVDKVCHQLLPKNDEFELISLNSVEQMSTQIGASDYAVKADPSLVGNPEVVGYDIRAGYGGMERRDGEVERETLETKVERGYSFEIASLTQVVLKQIARISFLERKIVNLETLAVSKGWEIEGMNDKIYGKAYEKVGYDLPETHHESCIEGDKGHTVEAIGHPKLSSIARSEKKRCQQDGKRKMLKSAIVEDHFMLKKRRDTDIEKASLLSVDSSARFERKDTDKLVNLDDYADPTEQEKEAKVAPLNYVGRALLEENVRKYLDAFCMKPMQRDDIVFFDWNICIRRHSMVEYLQGGYTSEEIIDAYALILYKGVKKSGNNSASFLYVPPMFLGLYRNKLGSYKTFMNAVDKKSLEKVFFLFLPCHISTTNHWLLLVCDTKTRKWIGYDSLYDARHREVAKDQAGKFFSQVV</sequence>
<proteinExistence type="predicted"/>
<dbReference type="InterPro" id="IPR019557">
    <property type="entry name" value="AminoTfrase-like_pln_mobile"/>
</dbReference>
<accession>A0AAV7H5X0</accession>
<dbReference type="PANTHER" id="PTHR46033:SF1">
    <property type="entry name" value="PROTEIN MAIN-LIKE 2"/>
    <property type="match status" value="1"/>
</dbReference>
<dbReference type="PANTHER" id="PTHR46033">
    <property type="entry name" value="PROTEIN MAIN-LIKE 2"/>
    <property type="match status" value="1"/>
</dbReference>
<dbReference type="GO" id="GO:0010073">
    <property type="term" value="P:meristem maintenance"/>
    <property type="evidence" value="ECO:0007669"/>
    <property type="project" value="InterPro"/>
</dbReference>
<protein>
    <recommendedName>
        <fullName evidence="1">Aminotransferase-like plant mobile domain-containing protein</fullName>
    </recommendedName>
</protein>
<dbReference type="InterPro" id="IPR044824">
    <property type="entry name" value="MAIN-like"/>
</dbReference>
<dbReference type="Gene3D" id="3.40.395.10">
    <property type="entry name" value="Adenoviral Proteinase, Chain A"/>
    <property type="match status" value="1"/>
</dbReference>
<dbReference type="Pfam" id="PF10536">
    <property type="entry name" value="PMD"/>
    <property type="match status" value="1"/>
</dbReference>